<dbReference type="EMBL" id="GBXM01051170">
    <property type="protein sequence ID" value="JAH57407.1"/>
    <property type="molecule type" value="Transcribed_RNA"/>
</dbReference>
<proteinExistence type="predicted"/>
<sequence length="36" mass="4151">MDACRCDFDLYKKLGQHFMLGKDETPAIFCLDPTIN</sequence>
<dbReference type="AlphaFoldDB" id="A0A0E9TVC5"/>
<accession>A0A0E9TVC5</accession>
<reference evidence="1" key="1">
    <citation type="submission" date="2014-11" db="EMBL/GenBank/DDBJ databases">
        <authorList>
            <person name="Amaro Gonzalez C."/>
        </authorList>
    </citation>
    <scope>NUCLEOTIDE SEQUENCE</scope>
</reference>
<organism evidence="1">
    <name type="scientific">Anguilla anguilla</name>
    <name type="common">European freshwater eel</name>
    <name type="synonym">Muraena anguilla</name>
    <dbReference type="NCBI Taxonomy" id="7936"/>
    <lineage>
        <taxon>Eukaryota</taxon>
        <taxon>Metazoa</taxon>
        <taxon>Chordata</taxon>
        <taxon>Craniata</taxon>
        <taxon>Vertebrata</taxon>
        <taxon>Euteleostomi</taxon>
        <taxon>Actinopterygii</taxon>
        <taxon>Neopterygii</taxon>
        <taxon>Teleostei</taxon>
        <taxon>Anguilliformes</taxon>
        <taxon>Anguillidae</taxon>
        <taxon>Anguilla</taxon>
    </lineage>
</organism>
<name>A0A0E9TVC5_ANGAN</name>
<evidence type="ECO:0000313" key="1">
    <source>
        <dbReference type="EMBL" id="JAH57407.1"/>
    </source>
</evidence>
<protein>
    <submittedName>
        <fullName evidence="1">Uncharacterized protein</fullName>
    </submittedName>
</protein>
<reference evidence="1" key="2">
    <citation type="journal article" date="2015" name="Fish Shellfish Immunol.">
        <title>Early steps in the European eel (Anguilla anguilla)-Vibrio vulnificus interaction in the gills: Role of the RtxA13 toxin.</title>
        <authorList>
            <person name="Callol A."/>
            <person name="Pajuelo D."/>
            <person name="Ebbesson L."/>
            <person name="Teles M."/>
            <person name="MacKenzie S."/>
            <person name="Amaro C."/>
        </authorList>
    </citation>
    <scope>NUCLEOTIDE SEQUENCE</scope>
</reference>